<feature type="signal peptide" evidence="1">
    <location>
        <begin position="1"/>
        <end position="43"/>
    </location>
</feature>
<sequence length="347" mass="36386">MASTVGVCEPERLERCSTRPVRALAARPLVALVAAMLPLAAVAHGCGGDAPAPDDTGAAGASGDYQIDLDLPPEIGARVLEIATELGAAICERARSCCDHFGFRPRTDCVQMGGEIFAYRMLGVAGLGEVDLSELDFSINEAMAERCIDIARSLSHQCTFPAIGVVDWFWPCYLVLDASREGEVPDECDGDEVCQVKYGPGNGCLRDICLPFAEVEEGADCGLPQEGPTIPVCSASHYCSSTCQPRAALGEPCGSAACVAGAFCDGEADARTCVPRLPLGAPCPSDHACAEGLHCACPKFGSSCDERFCFEEREIGEPCSADPECPFPTRCEGGICKPSSLGFCEAP</sequence>
<keyword evidence="1" id="KW-0732">Signal</keyword>
<evidence type="ECO:0000313" key="3">
    <source>
        <dbReference type="Proteomes" id="UP000295781"/>
    </source>
</evidence>
<protein>
    <submittedName>
        <fullName evidence="2">Uncharacterized protein</fullName>
    </submittedName>
</protein>
<dbReference type="RefSeq" id="WP_165372953.1">
    <property type="nucleotide sequence ID" value="NZ_CP012670.1"/>
</dbReference>
<accession>A0A4P2Q9W2</accession>
<evidence type="ECO:0000313" key="2">
    <source>
        <dbReference type="EMBL" id="AUX26414.1"/>
    </source>
</evidence>
<feature type="chain" id="PRO_5020928808" evidence="1">
    <location>
        <begin position="44"/>
        <end position="347"/>
    </location>
</feature>
<evidence type="ECO:0000256" key="1">
    <source>
        <dbReference type="SAM" id="SignalP"/>
    </source>
</evidence>
<dbReference type="EMBL" id="CP012670">
    <property type="protein sequence ID" value="AUX26414.1"/>
    <property type="molecule type" value="Genomic_DNA"/>
</dbReference>
<dbReference type="AlphaFoldDB" id="A0A4P2Q9W2"/>
<organism evidence="2 3">
    <name type="scientific">Sorangium cellulosum</name>
    <name type="common">Polyangium cellulosum</name>
    <dbReference type="NCBI Taxonomy" id="56"/>
    <lineage>
        <taxon>Bacteria</taxon>
        <taxon>Pseudomonadati</taxon>
        <taxon>Myxococcota</taxon>
        <taxon>Polyangia</taxon>
        <taxon>Polyangiales</taxon>
        <taxon>Polyangiaceae</taxon>
        <taxon>Sorangium</taxon>
    </lineage>
</organism>
<name>A0A4P2Q9W2_SORCE</name>
<reference evidence="2 3" key="1">
    <citation type="submission" date="2015-09" db="EMBL/GenBank/DDBJ databases">
        <title>Sorangium comparison.</title>
        <authorList>
            <person name="Zaburannyi N."/>
            <person name="Bunk B."/>
            <person name="Overmann J."/>
            <person name="Mueller R."/>
        </authorList>
    </citation>
    <scope>NUCLEOTIDE SEQUENCE [LARGE SCALE GENOMIC DNA]</scope>
    <source>
        <strain evidence="2 3">So ceGT47</strain>
    </source>
</reference>
<gene>
    <name evidence="2" type="ORF">SOCEGT47_069750</name>
</gene>
<proteinExistence type="predicted"/>
<dbReference type="Proteomes" id="UP000295781">
    <property type="component" value="Chromosome"/>
</dbReference>